<protein>
    <recommendedName>
        <fullName evidence="4">Transmembrane protein</fullName>
    </recommendedName>
</protein>
<name>A0A4V3RPI6_PARDI</name>
<dbReference type="EMBL" id="SRYM01000046">
    <property type="protein sequence ID" value="TGY55600.1"/>
    <property type="molecule type" value="Genomic_DNA"/>
</dbReference>
<keyword evidence="1" id="KW-0472">Membrane</keyword>
<evidence type="ECO:0000256" key="1">
    <source>
        <dbReference type="SAM" id="Phobius"/>
    </source>
</evidence>
<dbReference type="AlphaFoldDB" id="A0A4V3RPI6"/>
<keyword evidence="1" id="KW-0812">Transmembrane</keyword>
<evidence type="ECO:0000313" key="3">
    <source>
        <dbReference type="Proteomes" id="UP000310032"/>
    </source>
</evidence>
<accession>A0A4V3RPI6</accession>
<keyword evidence="1" id="KW-1133">Transmembrane helix</keyword>
<dbReference type="RefSeq" id="WP_135959627.1">
    <property type="nucleotide sequence ID" value="NZ_SRYM01000046.1"/>
</dbReference>
<evidence type="ECO:0008006" key="4">
    <source>
        <dbReference type="Google" id="ProtNLM"/>
    </source>
</evidence>
<organism evidence="2 3">
    <name type="scientific">Parabacteroides distasonis</name>
    <dbReference type="NCBI Taxonomy" id="823"/>
    <lineage>
        <taxon>Bacteria</taxon>
        <taxon>Pseudomonadati</taxon>
        <taxon>Bacteroidota</taxon>
        <taxon>Bacteroidia</taxon>
        <taxon>Bacteroidales</taxon>
        <taxon>Tannerellaceae</taxon>
        <taxon>Parabacteroides</taxon>
    </lineage>
</organism>
<proteinExistence type="predicted"/>
<dbReference type="Proteomes" id="UP000310032">
    <property type="component" value="Unassembled WGS sequence"/>
</dbReference>
<comment type="caution">
    <text evidence="2">The sequence shown here is derived from an EMBL/GenBank/DDBJ whole genome shotgun (WGS) entry which is preliminary data.</text>
</comment>
<sequence>MNALTVFGFVLLQAGGGITSDVNDFLSNYAVPIIAMVFVVGIGWGVAHNYDKIIDKDNQGTRKEGLINLVWIACYVIIGLTVITILVSQVVSRLNLSIS</sequence>
<evidence type="ECO:0000313" key="2">
    <source>
        <dbReference type="EMBL" id="TGY55600.1"/>
    </source>
</evidence>
<feature type="transmembrane region" description="Helical" evidence="1">
    <location>
        <begin position="29"/>
        <end position="47"/>
    </location>
</feature>
<gene>
    <name evidence="2" type="ORF">E5342_14160</name>
</gene>
<reference evidence="2 3" key="1">
    <citation type="submission" date="2019-04" db="EMBL/GenBank/DDBJ databases">
        <title>Microbes associate with the intestines of laboratory mice.</title>
        <authorList>
            <person name="Navarre W."/>
            <person name="Wong E."/>
            <person name="Huang K."/>
            <person name="Tropini C."/>
            <person name="Ng K."/>
            <person name="Yu B."/>
        </authorList>
    </citation>
    <scope>NUCLEOTIDE SEQUENCE [LARGE SCALE GENOMIC DNA]</scope>
    <source>
        <strain evidence="2 3">NM39_I3</strain>
    </source>
</reference>
<feature type="transmembrane region" description="Helical" evidence="1">
    <location>
        <begin position="68"/>
        <end position="91"/>
    </location>
</feature>